<dbReference type="InterPro" id="IPR003111">
    <property type="entry name" value="Lon_prtase_N"/>
</dbReference>
<evidence type="ECO:0000313" key="3">
    <source>
        <dbReference type="Proteomes" id="UP001596087"/>
    </source>
</evidence>
<keyword evidence="3" id="KW-1185">Reference proteome</keyword>
<protein>
    <submittedName>
        <fullName evidence="2">LON peptidase substrate-binding domain-containing protein</fullName>
    </submittedName>
</protein>
<dbReference type="PANTHER" id="PTHR46732:SF8">
    <property type="entry name" value="ATP-DEPENDENT PROTEASE LA (LON) DOMAIN PROTEIN"/>
    <property type="match status" value="1"/>
</dbReference>
<dbReference type="Gene3D" id="2.30.130.40">
    <property type="entry name" value="LON domain-like"/>
    <property type="match status" value="1"/>
</dbReference>
<evidence type="ECO:0000313" key="2">
    <source>
        <dbReference type="EMBL" id="MFC5178908.1"/>
    </source>
</evidence>
<name>A0ABW0BNT4_9ACTN</name>
<dbReference type="PROSITE" id="PS51787">
    <property type="entry name" value="LON_N"/>
    <property type="match status" value="1"/>
</dbReference>
<comment type="caution">
    <text evidence="2">The sequence shown here is derived from an EMBL/GenBank/DDBJ whole genome shotgun (WGS) entry which is preliminary data.</text>
</comment>
<dbReference type="SMART" id="SM00464">
    <property type="entry name" value="LON"/>
    <property type="match status" value="1"/>
</dbReference>
<dbReference type="PANTHER" id="PTHR46732">
    <property type="entry name" value="ATP-DEPENDENT PROTEASE LA (LON) DOMAIN PROTEIN"/>
    <property type="match status" value="1"/>
</dbReference>
<gene>
    <name evidence="2" type="ORF">ACFPGP_19660</name>
</gene>
<dbReference type="EMBL" id="JBHSKD010000027">
    <property type="protein sequence ID" value="MFC5178908.1"/>
    <property type="molecule type" value="Genomic_DNA"/>
</dbReference>
<feature type="domain" description="Lon N-terminal" evidence="1">
    <location>
        <begin position="9"/>
        <end position="203"/>
    </location>
</feature>
<dbReference type="Gene3D" id="1.20.58.1480">
    <property type="match status" value="1"/>
</dbReference>
<sequence length="225" mass="24601">MTPGTQAQLPMFPLNTVLFPGVSVPLRVFEDRYRALVHHLLRVADPAERVFGSVGIREGYEVGDHGAQSLFRVGCRMQLTEVESHPDGTFDVVAVGLDRIELERLDTSGLFPVGHVVVRSGTTGDAPAEVVEAARATFAAYRVALTEIREDPFPDALPRDAGYLSWTLAAVAPLPLHERQALLEAEDTAVRLGMVTELLRAELRAMNVIPSLPATQVARTRWSPN</sequence>
<dbReference type="Pfam" id="PF02190">
    <property type="entry name" value="LON_substr_bdg"/>
    <property type="match status" value="1"/>
</dbReference>
<dbReference type="SUPFAM" id="SSF88697">
    <property type="entry name" value="PUA domain-like"/>
    <property type="match status" value="1"/>
</dbReference>
<dbReference type="InterPro" id="IPR015947">
    <property type="entry name" value="PUA-like_sf"/>
</dbReference>
<dbReference type="Proteomes" id="UP001596087">
    <property type="component" value="Unassembled WGS sequence"/>
</dbReference>
<evidence type="ECO:0000259" key="1">
    <source>
        <dbReference type="PROSITE" id="PS51787"/>
    </source>
</evidence>
<reference evidence="3" key="1">
    <citation type="journal article" date="2019" name="Int. J. Syst. Evol. Microbiol.">
        <title>The Global Catalogue of Microorganisms (GCM) 10K type strain sequencing project: providing services to taxonomists for standard genome sequencing and annotation.</title>
        <authorList>
            <consortium name="The Broad Institute Genomics Platform"/>
            <consortium name="The Broad Institute Genome Sequencing Center for Infectious Disease"/>
            <person name="Wu L."/>
            <person name="Ma J."/>
        </authorList>
    </citation>
    <scope>NUCLEOTIDE SEQUENCE [LARGE SCALE GENOMIC DNA]</scope>
    <source>
        <strain evidence="3">DFY41</strain>
    </source>
</reference>
<proteinExistence type="predicted"/>
<organism evidence="2 3">
    <name type="scientific">Nocardioides taihuensis</name>
    <dbReference type="NCBI Taxonomy" id="1835606"/>
    <lineage>
        <taxon>Bacteria</taxon>
        <taxon>Bacillati</taxon>
        <taxon>Actinomycetota</taxon>
        <taxon>Actinomycetes</taxon>
        <taxon>Propionibacteriales</taxon>
        <taxon>Nocardioidaceae</taxon>
        <taxon>Nocardioides</taxon>
    </lineage>
</organism>
<dbReference type="RefSeq" id="WP_378592677.1">
    <property type="nucleotide sequence ID" value="NZ_JBHSKD010000027.1"/>
</dbReference>
<dbReference type="InterPro" id="IPR046336">
    <property type="entry name" value="Lon_prtase_N_sf"/>
</dbReference>
<accession>A0ABW0BNT4</accession>